<feature type="region of interest" description="Disordered" evidence="1">
    <location>
        <begin position="193"/>
        <end position="226"/>
    </location>
</feature>
<dbReference type="GeneID" id="22573664"/>
<sequence length="298" mass="32680">MSQNMLAETVPLFGAAGRRSYDVFPTAAQRRHPFIMAIGSSCNVQRATDGTTYPFISALAPSVCPRSRAYSAATVHQQPLPSRSAGPRRSNERRCGGSRRLSWNTHFSQLLSEEQITRWRLRCKEQEERVEIALAKPSCWVLFSDAHTTAAHSSRERGSACLSCGAYSRPRLPRSEPVCAMVDEVHSLGAGRRRIKTKKHCSSGRSGDFQEQPSSGTRDAASATAPLHVRDSELLRALQRAEARIKQLETGIVPQTPALGEEESVMSASSSTIVRPQASTRPGPIHPYTPLSPYLVTL</sequence>
<dbReference type="VEuPathDB" id="TriTrypDB:LPMP_160860"/>
<gene>
    <name evidence="2" type="ORF">LPMP_160860</name>
</gene>
<dbReference type="EMBL" id="CP009385">
    <property type="protein sequence ID" value="AIN96960.1"/>
    <property type="molecule type" value="Genomic_DNA"/>
</dbReference>
<dbReference type="AlphaFoldDB" id="A0A088RM83"/>
<evidence type="ECO:0000313" key="2">
    <source>
        <dbReference type="EMBL" id="AIN96960.1"/>
    </source>
</evidence>
<feature type="region of interest" description="Disordered" evidence="1">
    <location>
        <begin position="74"/>
        <end position="97"/>
    </location>
</feature>
<feature type="compositionally biased region" description="Polar residues" evidence="1">
    <location>
        <begin position="203"/>
        <end position="217"/>
    </location>
</feature>
<name>A0A088RM83_LEIPA</name>
<dbReference type="RefSeq" id="XP_010697613.1">
    <property type="nucleotide sequence ID" value="XM_010699311.1"/>
</dbReference>
<organism evidence="2 3">
    <name type="scientific">Leishmania panamensis</name>
    <dbReference type="NCBI Taxonomy" id="5679"/>
    <lineage>
        <taxon>Eukaryota</taxon>
        <taxon>Discoba</taxon>
        <taxon>Euglenozoa</taxon>
        <taxon>Kinetoplastea</taxon>
        <taxon>Metakinetoplastina</taxon>
        <taxon>Trypanosomatida</taxon>
        <taxon>Trypanosomatidae</taxon>
        <taxon>Leishmaniinae</taxon>
        <taxon>Leishmania</taxon>
        <taxon>Leishmania guyanensis species complex</taxon>
    </lineage>
</organism>
<protein>
    <submittedName>
        <fullName evidence="2">Uncharacterized protein</fullName>
    </submittedName>
</protein>
<dbReference type="Proteomes" id="UP000063063">
    <property type="component" value="Chromosome 16"/>
</dbReference>
<reference evidence="2 3" key="1">
    <citation type="journal article" date="2015" name="Sci. Rep.">
        <title>The genome of Leishmania panamensis: insights into genomics of the L. (Viannia) subgenus.</title>
        <authorList>
            <person name="Llanes A."/>
            <person name="Restrepo C.M."/>
            <person name="Vecchio G.D."/>
            <person name="Anguizola F.J."/>
            <person name="Lleonart R."/>
        </authorList>
    </citation>
    <scope>NUCLEOTIDE SEQUENCE [LARGE SCALE GENOMIC DNA]</scope>
    <source>
        <strain evidence="2 3">MHOM/PA/94/PSC-1</strain>
    </source>
</reference>
<evidence type="ECO:0000256" key="1">
    <source>
        <dbReference type="SAM" id="MobiDB-lite"/>
    </source>
</evidence>
<dbReference type="VEuPathDB" id="TriTrypDB:LPAL13_160012900"/>
<dbReference type="KEGG" id="lpan:LPMP_160860"/>
<dbReference type="eggNOG" id="ENOG502SICV">
    <property type="taxonomic scope" value="Eukaryota"/>
</dbReference>
<dbReference type="OrthoDB" id="261212at2759"/>
<proteinExistence type="predicted"/>
<accession>A0A088RM83</accession>
<feature type="compositionally biased region" description="Basic residues" evidence="1">
    <location>
        <begin position="193"/>
        <end position="202"/>
    </location>
</feature>
<keyword evidence="3" id="KW-1185">Reference proteome</keyword>
<evidence type="ECO:0000313" key="3">
    <source>
        <dbReference type="Proteomes" id="UP000063063"/>
    </source>
</evidence>